<feature type="domain" description="MacB-like periplasmic core" evidence="8">
    <location>
        <begin position="66"/>
        <end position="277"/>
    </location>
</feature>
<evidence type="ECO:0000313" key="9">
    <source>
        <dbReference type="EMBL" id="MFG6440665.1"/>
    </source>
</evidence>
<protein>
    <submittedName>
        <fullName evidence="9">ABC transporter permease</fullName>
    </submittedName>
</protein>
<keyword evidence="2" id="KW-1003">Cell membrane</keyword>
<evidence type="ECO:0000313" key="10">
    <source>
        <dbReference type="Proteomes" id="UP001606301"/>
    </source>
</evidence>
<keyword evidence="10" id="KW-1185">Reference proteome</keyword>
<dbReference type="RefSeq" id="WP_394396789.1">
    <property type="nucleotide sequence ID" value="NZ_JBIGHW010000003.1"/>
</dbReference>
<evidence type="ECO:0000256" key="6">
    <source>
        <dbReference type="SAM" id="Phobius"/>
    </source>
</evidence>
<proteinExistence type="predicted"/>
<dbReference type="Proteomes" id="UP001606301">
    <property type="component" value="Unassembled WGS sequence"/>
</dbReference>
<dbReference type="Pfam" id="PF12704">
    <property type="entry name" value="MacB_PCD"/>
    <property type="match status" value="1"/>
</dbReference>
<evidence type="ECO:0000256" key="2">
    <source>
        <dbReference type="ARBA" id="ARBA00022475"/>
    </source>
</evidence>
<dbReference type="PANTHER" id="PTHR30572">
    <property type="entry name" value="MEMBRANE COMPONENT OF TRANSPORTER-RELATED"/>
    <property type="match status" value="1"/>
</dbReference>
<dbReference type="EMBL" id="JBIGHW010000003">
    <property type="protein sequence ID" value="MFG6440665.1"/>
    <property type="molecule type" value="Genomic_DNA"/>
</dbReference>
<evidence type="ECO:0000259" key="7">
    <source>
        <dbReference type="Pfam" id="PF02687"/>
    </source>
</evidence>
<reference evidence="9 10" key="1">
    <citation type="submission" date="2024-08" db="EMBL/GenBank/DDBJ databases">
        <authorList>
            <person name="Lu H."/>
        </authorList>
    </citation>
    <scope>NUCLEOTIDE SEQUENCE [LARGE SCALE GENOMIC DNA]</scope>
    <source>
        <strain evidence="9 10">LKC17W</strain>
    </source>
</reference>
<dbReference type="Pfam" id="PF02687">
    <property type="entry name" value="FtsX"/>
    <property type="match status" value="1"/>
</dbReference>
<evidence type="ECO:0000256" key="1">
    <source>
        <dbReference type="ARBA" id="ARBA00004651"/>
    </source>
</evidence>
<feature type="transmembrane region" description="Helical" evidence="6">
    <location>
        <begin position="302"/>
        <end position="330"/>
    </location>
</feature>
<evidence type="ECO:0000256" key="5">
    <source>
        <dbReference type="ARBA" id="ARBA00023136"/>
    </source>
</evidence>
<evidence type="ECO:0000259" key="8">
    <source>
        <dbReference type="Pfam" id="PF12704"/>
    </source>
</evidence>
<evidence type="ECO:0000256" key="4">
    <source>
        <dbReference type="ARBA" id="ARBA00022989"/>
    </source>
</evidence>
<dbReference type="PANTHER" id="PTHR30572:SF15">
    <property type="entry name" value="ABC TRANSPORTER PERMEASE"/>
    <property type="match status" value="1"/>
</dbReference>
<feature type="transmembrane region" description="Helical" evidence="6">
    <location>
        <begin position="350"/>
        <end position="377"/>
    </location>
</feature>
<feature type="transmembrane region" description="Helical" evidence="6">
    <location>
        <begin position="67"/>
        <end position="87"/>
    </location>
</feature>
<evidence type="ECO:0000256" key="3">
    <source>
        <dbReference type="ARBA" id="ARBA00022692"/>
    </source>
</evidence>
<feature type="domain" description="ABC3 transporter permease C-terminal" evidence="7">
    <location>
        <begin position="309"/>
        <end position="430"/>
    </location>
</feature>
<keyword evidence="3 6" id="KW-0812">Transmembrane</keyword>
<keyword evidence="5 6" id="KW-0472">Membrane</keyword>
<comment type="caution">
    <text evidence="9">The sequence shown here is derived from an EMBL/GenBank/DDBJ whole genome shotgun (WGS) entry which is preliminary data.</text>
</comment>
<comment type="subcellular location">
    <subcellularLocation>
        <location evidence="1">Cell membrane</location>
        <topology evidence="1">Multi-pass membrane protein</topology>
    </subcellularLocation>
</comment>
<dbReference type="InterPro" id="IPR050250">
    <property type="entry name" value="Macrolide_Exporter_MacB"/>
</dbReference>
<sequence length="438" mass="45487">MKFLKNLGLVLLTVLILVGWVLMPWWGAVALAGLLAAWMLLFRTGAQARSVASVGISTLTQRLGSSAVIVVGIAGVVGVLVALLAMAEGYSRTQRNAGSLDTAIVLRGASANEVSSSLSREDLVQIEQAPGIAKNAKGEPIVSAETVVAANLPVRGSKTRDEGSAQVRGISEAAFAVRPNARIVEGRTFQPGLRELIVGKGAVRQFEGLQVGATLKLGNQPWTVVGIFASGDAMESELWADAKVVNDAYKRGSGRNSATVKLEKPEAIEAFSAALEANPQLKVKASTTLAFFSKQGEQMAKVLRIIGITVGAIMAVGAVFGALNTMFAAVASRAREIATLRAIGFRGLPVVVAVMLETTLLALLGGLIGGAVAWLLFNGFEASTMSAGSVGKLSFNLAVSPGLLWEGIKWALAIGFVGGLFPAVRAASLPVTTALREA</sequence>
<name>A0ABW7FH54_9BURK</name>
<gene>
    <name evidence="9" type="ORF">ACG0Z3_08220</name>
</gene>
<keyword evidence="4 6" id="KW-1133">Transmembrane helix</keyword>
<dbReference type="InterPro" id="IPR003838">
    <property type="entry name" value="ABC3_permease_C"/>
</dbReference>
<dbReference type="InterPro" id="IPR025857">
    <property type="entry name" value="MacB_PCD"/>
</dbReference>
<accession>A0ABW7FH54</accession>
<organism evidence="9 10">
    <name type="scientific">Pelomonas margarita</name>
    <dbReference type="NCBI Taxonomy" id="3299031"/>
    <lineage>
        <taxon>Bacteria</taxon>
        <taxon>Pseudomonadati</taxon>
        <taxon>Pseudomonadota</taxon>
        <taxon>Betaproteobacteria</taxon>
        <taxon>Burkholderiales</taxon>
        <taxon>Sphaerotilaceae</taxon>
        <taxon>Roseateles</taxon>
    </lineage>
</organism>